<keyword evidence="10" id="KW-0547">Nucleotide-binding</keyword>
<keyword evidence="22" id="KW-1185">Reference proteome</keyword>
<evidence type="ECO:0000256" key="15">
    <source>
        <dbReference type="ARBA" id="ARBA00023137"/>
    </source>
</evidence>
<feature type="region of interest" description="Disordered" evidence="17">
    <location>
        <begin position="444"/>
        <end position="509"/>
    </location>
</feature>
<evidence type="ECO:0000256" key="13">
    <source>
        <dbReference type="ARBA" id="ARBA00022989"/>
    </source>
</evidence>
<proteinExistence type="inferred from homology"/>
<evidence type="ECO:0000313" key="21">
    <source>
        <dbReference type="EMBL" id="MBE1513455.1"/>
    </source>
</evidence>
<comment type="similarity">
    <text evidence="4">Belongs to the etk/wzc family.</text>
</comment>
<comment type="similarity">
    <text evidence="2">Belongs to the CpsC/CapA family.</text>
</comment>
<dbReference type="InterPro" id="IPR027417">
    <property type="entry name" value="P-loop_NTPase"/>
</dbReference>
<evidence type="ECO:0000256" key="9">
    <source>
        <dbReference type="ARBA" id="ARBA00022692"/>
    </source>
</evidence>
<dbReference type="InterPro" id="IPR003856">
    <property type="entry name" value="LPS_length_determ_N"/>
</dbReference>
<evidence type="ECO:0000256" key="3">
    <source>
        <dbReference type="ARBA" id="ARBA00007316"/>
    </source>
</evidence>
<dbReference type="Pfam" id="PF13614">
    <property type="entry name" value="AAA_31"/>
    <property type="match status" value="1"/>
</dbReference>
<dbReference type="Pfam" id="PF02706">
    <property type="entry name" value="Wzz"/>
    <property type="match status" value="1"/>
</dbReference>
<dbReference type="PANTHER" id="PTHR32309:SF13">
    <property type="entry name" value="FERRIC ENTEROBACTIN TRANSPORT PROTEIN FEPE"/>
    <property type="match status" value="1"/>
</dbReference>
<protein>
    <recommendedName>
        <fullName evidence="5">non-specific protein-tyrosine kinase</fullName>
        <ecNumber evidence="5">2.7.10.2</ecNumber>
    </recommendedName>
</protein>
<comment type="similarity">
    <text evidence="3">Belongs to the CpsD/CapB family.</text>
</comment>
<dbReference type="CDD" id="cd05387">
    <property type="entry name" value="BY-kinase"/>
    <property type="match status" value="1"/>
</dbReference>
<dbReference type="Proteomes" id="UP000636579">
    <property type="component" value="Unassembled WGS sequence"/>
</dbReference>
<accession>A0ABR9J372</accession>
<dbReference type="InterPro" id="IPR005702">
    <property type="entry name" value="Wzc-like_C"/>
</dbReference>
<keyword evidence="12" id="KW-0067">ATP-binding</keyword>
<name>A0ABR9J372_9MICC</name>
<evidence type="ECO:0000256" key="12">
    <source>
        <dbReference type="ARBA" id="ARBA00022840"/>
    </source>
</evidence>
<evidence type="ECO:0000256" key="11">
    <source>
        <dbReference type="ARBA" id="ARBA00022777"/>
    </source>
</evidence>
<dbReference type="InterPro" id="IPR050445">
    <property type="entry name" value="Bact_polysacc_biosynth/exp"/>
</dbReference>
<dbReference type="SUPFAM" id="SSF52540">
    <property type="entry name" value="P-loop containing nucleoside triphosphate hydrolases"/>
    <property type="match status" value="1"/>
</dbReference>
<sequence>MNMQDYLRICRRRWAIILLTLVLAVIGAAATYPFQPISYASTTKVFVSASSGTDLAQLQQGSSFAEQRAATYADLVNTPAVLGPVVQMLDLSTSPSALADDVEAQALADTTLLEITATAGSAQQAADIADAVVESLQNVVDEIETSVEGTSAGDPGIMDLAVVQAAQVPTTPQGPRLDLTLGVGFAIGLILGIGLAFLREALDTSIRRPEDFAPLTVAPLLGVTRREGGGREARRRKGRGTADTAAAFREMRMRLRFGESFSSPSSYVITSSVEGEGRTTVAVNLARSLADGGRKTLLIGADFENPDLADWLEMGAESGETGGLRDVLGGAVYLEDVIISGVEEGLDVILPGARVDQSMEPASVEKVQALLEACAESYDVTIIDTPALLSVSDAALLAQITTGVIVVTRYGTATRAQLATSFELLARARARVVGLVLAGVPMRGPDSLQERRQRPSRHTRGEVEPAASQRLAAPDPMPSGPRRLSDTESHASTAEARKSRVVVLPQERG</sequence>
<dbReference type="RefSeq" id="WP_192590344.1">
    <property type="nucleotide sequence ID" value="NZ_JADBEE010000001.1"/>
</dbReference>
<keyword evidence="15" id="KW-0829">Tyrosine-protein kinase</keyword>
<keyword evidence="11" id="KW-0418">Kinase</keyword>
<keyword evidence="6" id="KW-1003">Cell membrane</keyword>
<feature type="transmembrane region" description="Helical" evidence="18">
    <location>
        <begin position="179"/>
        <end position="198"/>
    </location>
</feature>
<evidence type="ECO:0000256" key="14">
    <source>
        <dbReference type="ARBA" id="ARBA00023136"/>
    </source>
</evidence>
<dbReference type="Gene3D" id="3.40.50.300">
    <property type="entry name" value="P-loop containing nucleotide triphosphate hydrolases"/>
    <property type="match status" value="1"/>
</dbReference>
<dbReference type="EMBL" id="JADBEE010000001">
    <property type="protein sequence ID" value="MBE1513455.1"/>
    <property type="molecule type" value="Genomic_DNA"/>
</dbReference>
<feature type="domain" description="AAA" evidence="20">
    <location>
        <begin position="275"/>
        <end position="407"/>
    </location>
</feature>
<evidence type="ECO:0000256" key="2">
    <source>
        <dbReference type="ARBA" id="ARBA00006683"/>
    </source>
</evidence>
<feature type="compositionally biased region" description="Basic and acidic residues" evidence="17">
    <location>
        <begin position="448"/>
        <end position="463"/>
    </location>
</feature>
<reference evidence="21 22" key="1">
    <citation type="submission" date="2020-10" db="EMBL/GenBank/DDBJ databases">
        <title>Sequencing the genomes of 1000 actinobacteria strains.</title>
        <authorList>
            <person name="Klenk H.-P."/>
        </authorList>
    </citation>
    <scope>NUCLEOTIDE SEQUENCE [LARGE SCALE GENOMIC DNA]</scope>
    <source>
        <strain evidence="21 22">DSM 15474</strain>
    </source>
</reference>
<evidence type="ECO:0000256" key="6">
    <source>
        <dbReference type="ARBA" id="ARBA00022475"/>
    </source>
</evidence>
<comment type="catalytic activity">
    <reaction evidence="16">
        <text>L-tyrosyl-[protein] + ATP = O-phospho-L-tyrosyl-[protein] + ADP + H(+)</text>
        <dbReference type="Rhea" id="RHEA:10596"/>
        <dbReference type="Rhea" id="RHEA-COMP:10136"/>
        <dbReference type="Rhea" id="RHEA-COMP:20101"/>
        <dbReference type="ChEBI" id="CHEBI:15378"/>
        <dbReference type="ChEBI" id="CHEBI:30616"/>
        <dbReference type="ChEBI" id="CHEBI:46858"/>
        <dbReference type="ChEBI" id="CHEBI:61978"/>
        <dbReference type="ChEBI" id="CHEBI:456216"/>
        <dbReference type="EC" id="2.7.10.2"/>
    </reaction>
</comment>
<evidence type="ECO:0000256" key="1">
    <source>
        <dbReference type="ARBA" id="ARBA00004429"/>
    </source>
</evidence>
<evidence type="ECO:0000256" key="10">
    <source>
        <dbReference type="ARBA" id="ARBA00022741"/>
    </source>
</evidence>
<dbReference type="PANTHER" id="PTHR32309">
    <property type="entry name" value="TYROSINE-PROTEIN KINASE"/>
    <property type="match status" value="1"/>
</dbReference>
<organism evidence="21 22">
    <name type="scientific">Nesterenkonia halotolerans</name>
    <dbReference type="NCBI Taxonomy" id="225325"/>
    <lineage>
        <taxon>Bacteria</taxon>
        <taxon>Bacillati</taxon>
        <taxon>Actinomycetota</taxon>
        <taxon>Actinomycetes</taxon>
        <taxon>Micrococcales</taxon>
        <taxon>Micrococcaceae</taxon>
        <taxon>Nesterenkonia</taxon>
    </lineage>
</organism>
<keyword evidence="14 18" id="KW-0472">Membrane</keyword>
<keyword evidence="9 18" id="KW-0812">Transmembrane</keyword>
<evidence type="ECO:0000256" key="8">
    <source>
        <dbReference type="ARBA" id="ARBA00022679"/>
    </source>
</evidence>
<evidence type="ECO:0000256" key="7">
    <source>
        <dbReference type="ARBA" id="ARBA00022519"/>
    </source>
</evidence>
<evidence type="ECO:0000256" key="18">
    <source>
        <dbReference type="SAM" id="Phobius"/>
    </source>
</evidence>
<evidence type="ECO:0000256" key="5">
    <source>
        <dbReference type="ARBA" id="ARBA00011903"/>
    </source>
</evidence>
<keyword evidence="8" id="KW-0808">Transferase</keyword>
<dbReference type="EC" id="2.7.10.2" evidence="5"/>
<evidence type="ECO:0000259" key="19">
    <source>
        <dbReference type="Pfam" id="PF02706"/>
    </source>
</evidence>
<evidence type="ECO:0000259" key="20">
    <source>
        <dbReference type="Pfam" id="PF13614"/>
    </source>
</evidence>
<evidence type="ECO:0000256" key="4">
    <source>
        <dbReference type="ARBA" id="ARBA00008883"/>
    </source>
</evidence>
<keyword evidence="7" id="KW-0997">Cell inner membrane</keyword>
<dbReference type="InterPro" id="IPR025669">
    <property type="entry name" value="AAA_dom"/>
</dbReference>
<comment type="caution">
    <text evidence="21">The sequence shown here is derived from an EMBL/GenBank/DDBJ whole genome shotgun (WGS) entry which is preliminary data.</text>
</comment>
<evidence type="ECO:0000313" key="22">
    <source>
        <dbReference type="Proteomes" id="UP000636579"/>
    </source>
</evidence>
<evidence type="ECO:0000256" key="16">
    <source>
        <dbReference type="ARBA" id="ARBA00051245"/>
    </source>
</evidence>
<gene>
    <name evidence="21" type="ORF">H4W26_000210</name>
</gene>
<keyword evidence="13 18" id="KW-1133">Transmembrane helix</keyword>
<feature type="domain" description="Polysaccharide chain length determinant N-terminal" evidence="19">
    <location>
        <begin position="9"/>
        <end position="87"/>
    </location>
</feature>
<evidence type="ECO:0000256" key="17">
    <source>
        <dbReference type="SAM" id="MobiDB-lite"/>
    </source>
</evidence>
<comment type="subcellular location">
    <subcellularLocation>
        <location evidence="1">Cell inner membrane</location>
        <topology evidence="1">Multi-pass membrane protein</topology>
    </subcellularLocation>
</comment>